<dbReference type="Proteomes" id="UP000515312">
    <property type="component" value="Chromosome"/>
</dbReference>
<name>A0A7G8BLN5_9BACT</name>
<dbReference type="KEGG" id="adin:H7849_05765"/>
<organism evidence="2 3">
    <name type="scientific">Alloacidobacterium dinghuense</name>
    <dbReference type="NCBI Taxonomy" id="2763107"/>
    <lineage>
        <taxon>Bacteria</taxon>
        <taxon>Pseudomonadati</taxon>
        <taxon>Acidobacteriota</taxon>
        <taxon>Terriglobia</taxon>
        <taxon>Terriglobales</taxon>
        <taxon>Acidobacteriaceae</taxon>
        <taxon>Alloacidobacterium</taxon>
    </lineage>
</organism>
<sequence>MKKVILSAVAVLCFSLAALSTAPAQVPYTEGEVTRVVLIHVLPGHFNAFMEDVKKNVIPIWESEKSSGLIQGYSTFLNTTSSGPDDWDFGFTLTYKNMAALDGLADKVYDLRMKQYGDKSAEQKVIDKRVENARVVSSMLLRDITLR</sequence>
<accession>A0A7G8BLN5</accession>
<dbReference type="AlphaFoldDB" id="A0A7G8BLN5"/>
<feature type="chain" id="PRO_5029016779" evidence="1">
    <location>
        <begin position="25"/>
        <end position="147"/>
    </location>
</feature>
<evidence type="ECO:0000313" key="2">
    <source>
        <dbReference type="EMBL" id="QNI33455.1"/>
    </source>
</evidence>
<evidence type="ECO:0000256" key="1">
    <source>
        <dbReference type="SAM" id="SignalP"/>
    </source>
</evidence>
<evidence type="ECO:0000313" key="3">
    <source>
        <dbReference type="Proteomes" id="UP000515312"/>
    </source>
</evidence>
<keyword evidence="1" id="KW-0732">Signal</keyword>
<dbReference type="RefSeq" id="WP_186744896.1">
    <property type="nucleotide sequence ID" value="NZ_CP060394.1"/>
</dbReference>
<keyword evidence="3" id="KW-1185">Reference proteome</keyword>
<gene>
    <name evidence="2" type="ORF">H7849_05765</name>
</gene>
<proteinExistence type="predicted"/>
<feature type="signal peptide" evidence="1">
    <location>
        <begin position="1"/>
        <end position="24"/>
    </location>
</feature>
<reference evidence="2 3" key="1">
    <citation type="submission" date="2020-08" db="EMBL/GenBank/DDBJ databases">
        <title>Edaphobacter telluris sp. nov. and Acidobacterium dinghuensis sp. nov., two acidobacteria isolated from forest soil.</title>
        <authorList>
            <person name="Fu J."/>
            <person name="Qiu L."/>
        </authorList>
    </citation>
    <scope>NUCLEOTIDE SEQUENCE [LARGE SCALE GENOMIC DNA]</scope>
    <source>
        <strain evidence="2">4Y35</strain>
    </source>
</reference>
<protein>
    <submittedName>
        <fullName evidence="2">Uncharacterized protein</fullName>
    </submittedName>
</protein>
<dbReference type="EMBL" id="CP060394">
    <property type="protein sequence ID" value="QNI33455.1"/>
    <property type="molecule type" value="Genomic_DNA"/>
</dbReference>